<comment type="caution">
    <text evidence="1">The sequence shown here is derived from an EMBL/GenBank/DDBJ whole genome shotgun (WGS) entry which is preliminary data.</text>
</comment>
<name>A0ABW3XZN9_9FLAO</name>
<evidence type="ECO:0000313" key="2">
    <source>
        <dbReference type="Proteomes" id="UP001597201"/>
    </source>
</evidence>
<gene>
    <name evidence="1" type="ORF">ACFQ39_05395</name>
</gene>
<accession>A0ABW3XZN9</accession>
<sequence length="91" mass="10706">MFKRFIISCNEATTICDKNQYGEATIFEKIKLSLHIFVCAYCKKYTEQNSLMTHFFNSYLENPCKGNHLEESEKAELEKTLLDEIKKSQKK</sequence>
<organism evidence="1 2">
    <name type="scientific">Namhaeicola litoreus</name>
    <dbReference type="NCBI Taxonomy" id="1052145"/>
    <lineage>
        <taxon>Bacteria</taxon>
        <taxon>Pseudomonadati</taxon>
        <taxon>Bacteroidota</taxon>
        <taxon>Flavobacteriia</taxon>
        <taxon>Flavobacteriales</taxon>
        <taxon>Flavobacteriaceae</taxon>
        <taxon>Namhaeicola</taxon>
    </lineage>
</organism>
<reference evidence="2" key="1">
    <citation type="journal article" date="2019" name="Int. J. Syst. Evol. Microbiol.">
        <title>The Global Catalogue of Microorganisms (GCM) 10K type strain sequencing project: providing services to taxonomists for standard genome sequencing and annotation.</title>
        <authorList>
            <consortium name="The Broad Institute Genomics Platform"/>
            <consortium name="The Broad Institute Genome Sequencing Center for Infectious Disease"/>
            <person name="Wu L."/>
            <person name="Ma J."/>
        </authorList>
    </citation>
    <scope>NUCLEOTIDE SEQUENCE [LARGE SCALE GENOMIC DNA]</scope>
    <source>
        <strain evidence="2">CCUG 61485</strain>
    </source>
</reference>
<evidence type="ECO:0008006" key="3">
    <source>
        <dbReference type="Google" id="ProtNLM"/>
    </source>
</evidence>
<protein>
    <recommendedName>
        <fullName evidence="3">Glycine dehydrogenase</fullName>
    </recommendedName>
</protein>
<evidence type="ECO:0000313" key="1">
    <source>
        <dbReference type="EMBL" id="MFD1315042.1"/>
    </source>
</evidence>
<dbReference type="Proteomes" id="UP001597201">
    <property type="component" value="Unassembled WGS sequence"/>
</dbReference>
<keyword evidence="2" id="KW-1185">Reference proteome</keyword>
<dbReference type="EMBL" id="JBHTMY010000002">
    <property type="protein sequence ID" value="MFD1315042.1"/>
    <property type="molecule type" value="Genomic_DNA"/>
</dbReference>
<proteinExistence type="predicted"/>
<dbReference type="RefSeq" id="WP_377176966.1">
    <property type="nucleotide sequence ID" value="NZ_JBHTMY010000002.1"/>
</dbReference>